<dbReference type="Proteomes" id="UP000242188">
    <property type="component" value="Unassembled WGS sequence"/>
</dbReference>
<reference evidence="1 2" key="1">
    <citation type="journal article" date="2017" name="Nat. Ecol. Evol.">
        <title>Scallop genome provides insights into evolution of bilaterian karyotype and development.</title>
        <authorList>
            <person name="Wang S."/>
            <person name="Zhang J."/>
            <person name="Jiao W."/>
            <person name="Li J."/>
            <person name="Xun X."/>
            <person name="Sun Y."/>
            <person name="Guo X."/>
            <person name="Huan P."/>
            <person name="Dong B."/>
            <person name="Zhang L."/>
            <person name="Hu X."/>
            <person name="Sun X."/>
            <person name="Wang J."/>
            <person name="Zhao C."/>
            <person name="Wang Y."/>
            <person name="Wang D."/>
            <person name="Huang X."/>
            <person name="Wang R."/>
            <person name="Lv J."/>
            <person name="Li Y."/>
            <person name="Zhang Z."/>
            <person name="Liu B."/>
            <person name="Lu W."/>
            <person name="Hui Y."/>
            <person name="Liang J."/>
            <person name="Zhou Z."/>
            <person name="Hou R."/>
            <person name="Li X."/>
            <person name="Liu Y."/>
            <person name="Li H."/>
            <person name="Ning X."/>
            <person name="Lin Y."/>
            <person name="Zhao L."/>
            <person name="Xing Q."/>
            <person name="Dou J."/>
            <person name="Li Y."/>
            <person name="Mao J."/>
            <person name="Guo H."/>
            <person name="Dou H."/>
            <person name="Li T."/>
            <person name="Mu C."/>
            <person name="Jiang W."/>
            <person name="Fu Q."/>
            <person name="Fu X."/>
            <person name="Miao Y."/>
            <person name="Liu J."/>
            <person name="Yu Q."/>
            <person name="Li R."/>
            <person name="Liao H."/>
            <person name="Li X."/>
            <person name="Kong Y."/>
            <person name="Jiang Z."/>
            <person name="Chourrout D."/>
            <person name="Li R."/>
            <person name="Bao Z."/>
        </authorList>
    </citation>
    <scope>NUCLEOTIDE SEQUENCE [LARGE SCALE GENOMIC DNA]</scope>
    <source>
        <strain evidence="1 2">PY_sf001</strain>
    </source>
</reference>
<sequence>MLENNLTDGDENLLLSMKFEDIENLAASNVLSEIETNKIELNLHNSALDELPPPETPCLPRNHGRFNKASEEEIENLFDERQSKSTKKNTAWGLKVF</sequence>
<protein>
    <submittedName>
        <fullName evidence="1">Uncharacterized protein</fullName>
    </submittedName>
</protein>
<evidence type="ECO:0000313" key="2">
    <source>
        <dbReference type="Proteomes" id="UP000242188"/>
    </source>
</evidence>
<gene>
    <name evidence="1" type="ORF">KP79_PYT04022</name>
</gene>
<name>A0A210QMH5_MIZYE</name>
<proteinExistence type="predicted"/>
<accession>A0A210QMH5</accession>
<keyword evidence="2" id="KW-1185">Reference proteome</keyword>
<comment type="caution">
    <text evidence="1">The sequence shown here is derived from an EMBL/GenBank/DDBJ whole genome shotgun (WGS) entry which is preliminary data.</text>
</comment>
<organism evidence="1 2">
    <name type="scientific">Mizuhopecten yessoensis</name>
    <name type="common">Japanese scallop</name>
    <name type="synonym">Patinopecten yessoensis</name>
    <dbReference type="NCBI Taxonomy" id="6573"/>
    <lineage>
        <taxon>Eukaryota</taxon>
        <taxon>Metazoa</taxon>
        <taxon>Spiralia</taxon>
        <taxon>Lophotrochozoa</taxon>
        <taxon>Mollusca</taxon>
        <taxon>Bivalvia</taxon>
        <taxon>Autobranchia</taxon>
        <taxon>Pteriomorphia</taxon>
        <taxon>Pectinida</taxon>
        <taxon>Pectinoidea</taxon>
        <taxon>Pectinidae</taxon>
        <taxon>Mizuhopecten</taxon>
    </lineage>
</organism>
<dbReference type="EMBL" id="NEDP02002897">
    <property type="protein sequence ID" value="OWF49932.1"/>
    <property type="molecule type" value="Genomic_DNA"/>
</dbReference>
<evidence type="ECO:0000313" key="1">
    <source>
        <dbReference type="EMBL" id="OWF49932.1"/>
    </source>
</evidence>
<dbReference type="AlphaFoldDB" id="A0A210QMH5"/>
<dbReference type="OrthoDB" id="258392at2759"/>